<dbReference type="Proteomes" id="UP000311008">
    <property type="component" value="Chromosome"/>
</dbReference>
<name>A0A5B8CPU0_9PROT</name>
<keyword evidence="3" id="KW-1185">Reference proteome</keyword>
<dbReference type="InterPro" id="IPR025500">
    <property type="entry name" value="DUF4390"/>
</dbReference>
<feature type="chain" id="PRO_5022701571" evidence="1">
    <location>
        <begin position="27"/>
        <end position="191"/>
    </location>
</feature>
<dbReference type="RefSeq" id="WP_140002171.1">
    <property type="nucleotide sequence ID" value="NZ_CP040946.1"/>
</dbReference>
<dbReference type="KEGG" id="mmec:FIU01_01205"/>
<reference evidence="3" key="1">
    <citation type="journal article" date="2019" name="ISME J.">
        <title>Evolution in action: habitat transition from sediment to the pelagial leads to genome streamlining in Methylophilaceae.</title>
        <authorList>
            <person name="Salcher M."/>
            <person name="Schaefle D."/>
            <person name="Kaspar M."/>
            <person name="Neuenschwander S.M."/>
            <person name="Ghai R."/>
        </authorList>
    </citation>
    <scope>NUCLEOTIDE SEQUENCE [LARGE SCALE GENOMIC DNA]</scope>
    <source>
        <strain evidence="3">MMS-M-51</strain>
    </source>
</reference>
<protein>
    <submittedName>
        <fullName evidence="2">DUF4390 domain-containing protein</fullName>
    </submittedName>
</protein>
<evidence type="ECO:0000313" key="3">
    <source>
        <dbReference type="Proteomes" id="UP000311008"/>
    </source>
</evidence>
<evidence type="ECO:0000256" key="1">
    <source>
        <dbReference type="SAM" id="SignalP"/>
    </source>
</evidence>
<dbReference type="EMBL" id="CP040946">
    <property type="protein sequence ID" value="QDC43273.1"/>
    <property type="molecule type" value="Genomic_DNA"/>
</dbReference>
<dbReference type="Pfam" id="PF14334">
    <property type="entry name" value="DUF4390"/>
    <property type="match status" value="1"/>
</dbReference>
<gene>
    <name evidence="2" type="ORF">FIU01_01205</name>
</gene>
<keyword evidence="1" id="KW-0732">Signal</keyword>
<proteinExistence type="predicted"/>
<accession>A0A5B8CPU0</accession>
<dbReference type="OrthoDB" id="5298153at2"/>
<organism evidence="2 3">
    <name type="scientific">Methylophilus medardicus</name>
    <dbReference type="NCBI Taxonomy" id="2588534"/>
    <lineage>
        <taxon>Bacteria</taxon>
        <taxon>Pseudomonadati</taxon>
        <taxon>Pseudomonadota</taxon>
        <taxon>Betaproteobacteria</taxon>
        <taxon>Nitrosomonadales</taxon>
        <taxon>Methylophilaceae</taxon>
        <taxon>Methylophilus</taxon>
    </lineage>
</organism>
<evidence type="ECO:0000313" key="2">
    <source>
        <dbReference type="EMBL" id="QDC43273.1"/>
    </source>
</evidence>
<dbReference type="AlphaFoldDB" id="A0A5B8CPU0"/>
<sequence>MRYCKNIKHWLCMGLMIGLTALSCVAGSNHAHIRNAELVLRDELWTLDADIDVQFGRALEEALSKGVALTFLYEFQIIKPLKYWFDDEVVTERRSVTLNYHALTKQYLLNYPQQQKVFDSLSEAKRELGLIHDWRLVPHGTLEKNQSYQAALKMHLDTSKLPKALQLDALGESDWELVTPTFTWWVKETLR</sequence>
<feature type="signal peptide" evidence="1">
    <location>
        <begin position="1"/>
        <end position="26"/>
    </location>
</feature>
<dbReference type="PROSITE" id="PS51257">
    <property type="entry name" value="PROKAR_LIPOPROTEIN"/>
    <property type="match status" value="1"/>
</dbReference>